<evidence type="ECO:0000313" key="1">
    <source>
        <dbReference type="EMBL" id="CAG8476981.1"/>
    </source>
</evidence>
<proteinExistence type="predicted"/>
<dbReference type="Proteomes" id="UP000789759">
    <property type="component" value="Unassembled WGS sequence"/>
</dbReference>
<protein>
    <submittedName>
        <fullName evidence="1">5417_t:CDS:1</fullName>
    </submittedName>
</protein>
<dbReference type="EMBL" id="CAJVQA010000480">
    <property type="protein sequence ID" value="CAG8476981.1"/>
    <property type="molecule type" value="Genomic_DNA"/>
</dbReference>
<keyword evidence="2" id="KW-1185">Reference proteome</keyword>
<sequence>MKQSMNYFVSIDAHKLKLWKRLLERNTPNKTYPREPEKGVPTATEKGKFVMKHEVTYTTFNPSEKTLQEYFMNEEFKACGRRRPIIAVEEIKQRQINRPFSNEDIGQSSVIWRKGLQHQYFYCFKMEIKVLKNLSSPHIPKLLLYNEKALVETHLGTKRYNFIRDSVSNNDIGKFAGALEYMHNDVLRLLANSPSIDLTCFFKNILLNASQTNECINGESLFIGIMTSSYGQKMYWTFGPLMVNHLFAKKSTKKQMT</sequence>
<evidence type="ECO:0000313" key="2">
    <source>
        <dbReference type="Proteomes" id="UP000789759"/>
    </source>
</evidence>
<name>A0A9N8W4I3_9GLOM</name>
<comment type="caution">
    <text evidence="1">The sequence shown here is derived from an EMBL/GenBank/DDBJ whole genome shotgun (WGS) entry which is preliminary data.</text>
</comment>
<dbReference type="OrthoDB" id="5979581at2759"/>
<gene>
    <name evidence="1" type="ORF">CPELLU_LOCUS1345</name>
</gene>
<dbReference type="AlphaFoldDB" id="A0A9N8W4I3"/>
<organism evidence="1 2">
    <name type="scientific">Cetraspora pellucida</name>
    <dbReference type="NCBI Taxonomy" id="1433469"/>
    <lineage>
        <taxon>Eukaryota</taxon>
        <taxon>Fungi</taxon>
        <taxon>Fungi incertae sedis</taxon>
        <taxon>Mucoromycota</taxon>
        <taxon>Glomeromycotina</taxon>
        <taxon>Glomeromycetes</taxon>
        <taxon>Diversisporales</taxon>
        <taxon>Gigasporaceae</taxon>
        <taxon>Cetraspora</taxon>
    </lineage>
</organism>
<accession>A0A9N8W4I3</accession>
<reference evidence="1" key="1">
    <citation type="submission" date="2021-06" db="EMBL/GenBank/DDBJ databases">
        <authorList>
            <person name="Kallberg Y."/>
            <person name="Tangrot J."/>
            <person name="Rosling A."/>
        </authorList>
    </citation>
    <scope>NUCLEOTIDE SEQUENCE</scope>
    <source>
        <strain evidence="1">FL966</strain>
    </source>
</reference>